<protein>
    <recommendedName>
        <fullName evidence="9">Glycine-rich protein</fullName>
    </recommendedName>
</protein>
<dbReference type="ExpressionAtlas" id="A0A178WDW2">
    <property type="expression patterns" value="baseline and differential"/>
</dbReference>
<evidence type="ECO:0000313" key="2">
    <source>
        <dbReference type="Araport" id="AT1G67870"/>
    </source>
</evidence>
<evidence type="ECO:0000313" key="4">
    <source>
        <dbReference type="EMBL" id="OAP15553.1"/>
    </source>
</evidence>
<gene>
    <name evidence="2" type="ordered locus">At1g67870</name>
    <name evidence="4" type="ordered locus">AXX17_At1g61890</name>
    <name evidence="5" type="ORF">AN1_LOCUS5805</name>
    <name evidence="3" type="ORF">C24_LOCUS5696</name>
</gene>
<proteinExistence type="predicted"/>
<dbReference type="KEGG" id="ath:AT1G67870"/>
<feature type="compositionally biased region" description="Gly residues" evidence="1">
    <location>
        <begin position="162"/>
        <end position="175"/>
    </location>
</feature>
<feature type="compositionally biased region" description="Low complexity" evidence="1">
    <location>
        <begin position="176"/>
        <end position="187"/>
    </location>
</feature>
<dbReference type="Proteomes" id="UP000078284">
    <property type="component" value="Chromosome 1"/>
</dbReference>
<dbReference type="Araport" id="AT1G67870"/>
<evidence type="ECO:0000313" key="6">
    <source>
        <dbReference type="Proteomes" id="UP000078284"/>
    </source>
</evidence>
<evidence type="ECO:0000256" key="1">
    <source>
        <dbReference type="SAM" id="MobiDB-lite"/>
    </source>
</evidence>
<reference evidence="6" key="1">
    <citation type="journal article" date="2016" name="Proc. Natl. Acad. Sci. U.S.A.">
        <title>Chromosome-level assembly of Arabidopsis thaliana Ler reveals the extent of translocation and inversion polymorphisms.</title>
        <authorList>
            <person name="Zapata L."/>
            <person name="Ding J."/>
            <person name="Willing E.M."/>
            <person name="Hartwig B."/>
            <person name="Bezdan D."/>
            <person name="Jiao W.B."/>
            <person name="Patel V."/>
            <person name="Velikkakam James G."/>
            <person name="Koornneef M."/>
            <person name="Ossowski S."/>
            <person name="Schneeberger K."/>
        </authorList>
    </citation>
    <scope>NUCLEOTIDE SEQUENCE [LARGE SCALE GENOMIC DNA]</scope>
    <source>
        <strain evidence="6">cv. Landsberg erecta</strain>
    </source>
</reference>
<dbReference type="OMA" id="HGMQHQG"/>
<name>A0A178WDW2_ARATH</name>
<feature type="compositionally biased region" description="Basic and acidic residues" evidence="1">
    <location>
        <begin position="191"/>
        <end position="207"/>
    </location>
</feature>
<dbReference type="EMBL" id="CACSHJ010000087">
    <property type="protein sequence ID" value="CAA0322539.1"/>
    <property type="molecule type" value="Genomic_DNA"/>
</dbReference>
<organism evidence="4 6">
    <name type="scientific">Arabidopsis thaliana</name>
    <name type="common">Mouse-ear cress</name>
    <dbReference type="NCBI Taxonomy" id="3702"/>
    <lineage>
        <taxon>Eukaryota</taxon>
        <taxon>Viridiplantae</taxon>
        <taxon>Streptophyta</taxon>
        <taxon>Embryophyta</taxon>
        <taxon>Tracheophyta</taxon>
        <taxon>Spermatophyta</taxon>
        <taxon>Magnoliopsida</taxon>
        <taxon>eudicotyledons</taxon>
        <taxon>Gunneridae</taxon>
        <taxon>Pentapetalae</taxon>
        <taxon>rosids</taxon>
        <taxon>malvids</taxon>
        <taxon>Brassicales</taxon>
        <taxon>Brassicaceae</taxon>
        <taxon>Camelineae</taxon>
        <taxon>Arabidopsis</taxon>
    </lineage>
</organism>
<sequence length="279" mass="30940">MLDKLTRGIGGLRRGHGHFQASAGFGFEEHKEFSSRVESSGGFVDRQARYNHRTGNHGRPPMHVWDEEDSDSDVEEFFESSRTQHTTALPQPLHMNFRPPPPVTQPHHNGKMGKIGNGLQQGHEIHGMKHQGGHGIQHHDIHGMQHQGGHGMQHQGMHGMQHQGGHGMQHQGGHGMQHQGMHGMQHQGGHGMEHQGGHGMQHQDMHGMQHQGRHGMQHQGGHEMQHQGMHGMQHQGGHRIQHQGMHGMQHPGGVVVNATENWRVSKITGQKLGWGGKGL</sequence>
<evidence type="ECO:0000313" key="7">
    <source>
        <dbReference type="Proteomes" id="UP000426265"/>
    </source>
</evidence>
<feature type="compositionally biased region" description="Low complexity" evidence="1">
    <location>
        <begin position="226"/>
        <end position="235"/>
    </location>
</feature>
<accession>A0A178WDW2</accession>
<reference evidence="4" key="2">
    <citation type="submission" date="2016-03" db="EMBL/GenBank/DDBJ databases">
        <title>Full-length assembly of Arabidopsis thaliana Ler reveals the complement of translocations and inversions.</title>
        <authorList>
            <person name="Zapata L."/>
            <person name="Schneeberger K."/>
            <person name="Ossowski S."/>
        </authorList>
    </citation>
    <scope>NUCLEOTIDE SEQUENCE [LARGE SCALE GENOMIC DNA]</scope>
    <source>
        <tissue evidence="4">Leaf</tissue>
    </source>
</reference>
<evidence type="ECO:0008006" key="9">
    <source>
        <dbReference type="Google" id="ProtNLM"/>
    </source>
</evidence>
<evidence type="ECO:0000313" key="8">
    <source>
        <dbReference type="Proteomes" id="UP000434276"/>
    </source>
</evidence>
<dbReference type="OrthoDB" id="1109014at2759"/>
<feature type="region of interest" description="Disordered" evidence="1">
    <location>
        <begin position="143"/>
        <end position="247"/>
    </location>
</feature>
<evidence type="ECO:0000313" key="5">
    <source>
        <dbReference type="EMBL" id="VYS50335.1"/>
    </source>
</evidence>
<feature type="compositionally biased region" description="Low complexity" evidence="1">
    <location>
        <begin position="152"/>
        <end position="161"/>
    </location>
</feature>
<dbReference type="EMBL" id="CACRSJ010000104">
    <property type="protein sequence ID" value="VYS50335.1"/>
    <property type="molecule type" value="Genomic_DNA"/>
</dbReference>
<dbReference type="Proteomes" id="UP000426265">
    <property type="component" value="Unassembled WGS sequence"/>
</dbReference>
<dbReference type="GeneID" id="843115"/>
<feature type="region of interest" description="Disordered" evidence="1">
    <location>
        <begin position="51"/>
        <end position="70"/>
    </location>
</feature>
<dbReference type="AlphaFoldDB" id="A0A178WDW2"/>
<evidence type="ECO:0000313" key="3">
    <source>
        <dbReference type="EMBL" id="CAA0322539.1"/>
    </source>
</evidence>
<dbReference type="Proteomes" id="UP000434276">
    <property type="component" value="Unassembled WGS sequence"/>
</dbReference>
<reference evidence="3 8" key="3">
    <citation type="submission" date="2019-12" db="EMBL/GenBank/DDBJ databases">
        <authorList>
            <person name="Jiao W.-B."/>
            <person name="Schneeberger K."/>
        </authorList>
    </citation>
    <scope>NUCLEOTIDE SEQUENCE [LARGE SCALE GENOMIC DNA]</scope>
    <source>
        <strain evidence="7">cv. An-1</strain>
        <strain evidence="8">cv. C24</strain>
    </source>
</reference>
<dbReference type="EMBL" id="LUHQ01000001">
    <property type="protein sequence ID" value="OAP15553.1"/>
    <property type="molecule type" value="Genomic_DNA"/>
</dbReference>